<accession>A0A977PLT0</accession>
<evidence type="ECO:0000313" key="2">
    <source>
        <dbReference type="EMBL" id="UXD22799.1"/>
    </source>
</evidence>
<gene>
    <name evidence="2" type="ORF">IPA_08340</name>
</gene>
<protein>
    <submittedName>
        <fullName evidence="2">Uncharacterized protein</fullName>
    </submittedName>
</protein>
<feature type="region of interest" description="Disordered" evidence="1">
    <location>
        <begin position="81"/>
        <end position="102"/>
    </location>
</feature>
<dbReference type="EMBL" id="CP006868">
    <property type="protein sequence ID" value="UXD22799.1"/>
    <property type="molecule type" value="Genomic_DNA"/>
</dbReference>
<organism evidence="2 3">
    <name type="scientific">Ignicoccus pacificus DSM 13166</name>
    <dbReference type="NCBI Taxonomy" id="940294"/>
    <lineage>
        <taxon>Archaea</taxon>
        <taxon>Thermoproteota</taxon>
        <taxon>Thermoprotei</taxon>
        <taxon>Desulfurococcales</taxon>
        <taxon>Desulfurococcaceae</taxon>
        <taxon>Ignicoccus</taxon>
    </lineage>
</organism>
<dbReference type="KEGG" id="ipc:IPA_08340"/>
<dbReference type="Proteomes" id="UP001063698">
    <property type="component" value="Chromosome"/>
</dbReference>
<keyword evidence="3" id="KW-1185">Reference proteome</keyword>
<proteinExistence type="predicted"/>
<name>A0A977PLT0_9CREN</name>
<sequence>MIVLAKTGFIILRGDELKEFVKKWGTAKVVSLSTDDPVLVVVDKQTVESVPEDHTFVVFLPLPMLEELGKRKVKPRVIEEEVTPKEAEEEKKEEEKAEKKEEMTEEKWVKKITEQLKWTLVELSDKLPFTVTDVDSEFDEDMNMWVIKVRLTRTEKISTSVMGAAKLVLEYLNSILQNERFPNPLAVVVSLEGHTLYVVADIILDDLIKTLLVSKGLIVKDYIITIDLAENRINALVVAEKSPNSKVGLFSGYKVAEEIGKVIKERLKWKGVVRVKMKVGMFDYIKVV</sequence>
<reference evidence="2" key="1">
    <citation type="submission" date="2013-11" db="EMBL/GenBank/DDBJ databases">
        <title>Comparative genomics of Ignicoccus.</title>
        <authorList>
            <person name="Podar M."/>
        </authorList>
    </citation>
    <scope>NUCLEOTIDE SEQUENCE</scope>
    <source>
        <strain evidence="2">DSM 13166</strain>
    </source>
</reference>
<dbReference type="AlphaFoldDB" id="A0A977PLT0"/>
<evidence type="ECO:0000313" key="3">
    <source>
        <dbReference type="Proteomes" id="UP001063698"/>
    </source>
</evidence>
<evidence type="ECO:0000256" key="1">
    <source>
        <dbReference type="SAM" id="MobiDB-lite"/>
    </source>
</evidence>